<dbReference type="Proteomes" id="UP000274920">
    <property type="component" value="Unassembled WGS sequence"/>
</dbReference>
<dbReference type="AlphaFoldDB" id="A0A426DLT4"/>
<organism evidence="1 2">
    <name type="scientific">Schaedlerella arabinosiphila</name>
    <dbReference type="NCBI Taxonomy" id="2044587"/>
    <lineage>
        <taxon>Bacteria</taxon>
        <taxon>Bacillati</taxon>
        <taxon>Bacillota</taxon>
        <taxon>Clostridia</taxon>
        <taxon>Lachnospirales</taxon>
        <taxon>Lachnospiraceae</taxon>
        <taxon>Schaedlerella</taxon>
    </lineage>
</organism>
<dbReference type="SUPFAM" id="SSF53448">
    <property type="entry name" value="Nucleotide-diphospho-sugar transferases"/>
    <property type="match status" value="1"/>
</dbReference>
<evidence type="ECO:0000313" key="1">
    <source>
        <dbReference type="EMBL" id="RRK33721.1"/>
    </source>
</evidence>
<evidence type="ECO:0000313" key="2">
    <source>
        <dbReference type="Proteomes" id="UP000274920"/>
    </source>
</evidence>
<dbReference type="InterPro" id="IPR008441">
    <property type="entry name" value="AfumC-like_glycosyl_Trfase"/>
</dbReference>
<name>A0A426DLT4_9FIRM</name>
<proteinExistence type="predicted"/>
<dbReference type="EMBL" id="RHJS01000002">
    <property type="protein sequence ID" value="RRK33721.1"/>
    <property type="molecule type" value="Genomic_DNA"/>
</dbReference>
<dbReference type="GO" id="GO:0016757">
    <property type="term" value="F:glycosyltransferase activity"/>
    <property type="evidence" value="ECO:0007669"/>
    <property type="project" value="InterPro"/>
</dbReference>
<dbReference type="Pfam" id="PF05704">
    <property type="entry name" value="Caps_synth"/>
    <property type="match status" value="1"/>
</dbReference>
<accession>A0A426DLT4</accession>
<comment type="caution">
    <text evidence="1">The sequence shown here is derived from an EMBL/GenBank/DDBJ whole genome shotgun (WGS) entry which is preliminary data.</text>
</comment>
<gene>
    <name evidence="1" type="ORF">EBB54_21945</name>
</gene>
<reference evidence="1" key="1">
    <citation type="submission" date="2018-10" db="EMBL/GenBank/DDBJ databases">
        <title>Schaedlerella arabinophila gen. nov. sp. nov., isolated from the mouse intestinal tract and comparative analysis with the genome of the closely related altered Schaedler flora strain ASF502.</title>
        <authorList>
            <person name="Miyake S."/>
            <person name="Soh M."/>
            <person name="Seedorf H."/>
        </authorList>
    </citation>
    <scope>NUCLEOTIDE SEQUENCE [LARGE SCALE GENOMIC DNA]</scope>
    <source>
        <strain evidence="1">DSM 106076</strain>
    </source>
</reference>
<protein>
    <recommendedName>
        <fullName evidence="3">Capsular biosynthesis protein</fullName>
    </recommendedName>
</protein>
<evidence type="ECO:0008006" key="3">
    <source>
        <dbReference type="Google" id="ProtNLM"/>
    </source>
</evidence>
<dbReference type="RefSeq" id="WP_125128935.1">
    <property type="nucleotide sequence ID" value="NZ_RHJS01000002.1"/>
</dbReference>
<keyword evidence="2" id="KW-1185">Reference proteome</keyword>
<dbReference type="Gene3D" id="3.90.550.20">
    <property type="match status" value="1"/>
</dbReference>
<dbReference type="InterPro" id="IPR029044">
    <property type="entry name" value="Nucleotide-diphossugar_trans"/>
</dbReference>
<sequence>MYIIHTIDELKELFSSQKKIHLYGAGSQTVNFLSALNSCGIIPNITDILVTDSSRTPGHLQNIPVIQCNKPTLSRQDCILLTVNDVLQDKISAYLEDCNAEIANPLPAIYNDVYNSIKPFAEHYPDNLTGFNAPDPQYSDKIVWTCWWQGEKHAPDIVKACWQSQKKHLSNDIQHIIITQNNYSDYITIPDYVLDRFKDGKNGLSYLADYIRVSLLYKYGGVWLDSTVLLLESLPKQCWELPLYTWRLNATQFCSKTIWCAWFLAARQGSPLYQFVMEAFLFFFSKYDKIKYYLTIDYFISICTNIVDGVLEQFLQIPYNNATAANLGCHLHEPYSEEQFQKYCKGSFLQKLNWHLNGEYAENSILTHIIRENLT</sequence>